<keyword evidence="2" id="KW-1185">Reference proteome</keyword>
<dbReference type="Proteomes" id="UP000265515">
    <property type="component" value="Unassembled WGS sequence"/>
</dbReference>
<protein>
    <submittedName>
        <fullName evidence="1">Uncharacterized protein</fullName>
    </submittedName>
</protein>
<dbReference type="EMBL" id="BFEA01000708">
    <property type="protein sequence ID" value="GBG88975.1"/>
    <property type="molecule type" value="Genomic_DNA"/>
</dbReference>
<gene>
    <name evidence="1" type="ORF">CBR_g48585</name>
</gene>
<dbReference type="Gramene" id="GBG88975">
    <property type="protein sequence ID" value="GBG88975"/>
    <property type="gene ID" value="CBR_g48585"/>
</dbReference>
<dbReference type="AlphaFoldDB" id="A0A388M3A3"/>
<accession>A0A388M3A3</accession>
<evidence type="ECO:0000313" key="1">
    <source>
        <dbReference type="EMBL" id="GBG88975.1"/>
    </source>
</evidence>
<proteinExistence type="predicted"/>
<comment type="caution">
    <text evidence="1">The sequence shown here is derived from an EMBL/GenBank/DDBJ whole genome shotgun (WGS) entry which is preliminary data.</text>
</comment>
<evidence type="ECO:0000313" key="2">
    <source>
        <dbReference type="Proteomes" id="UP000265515"/>
    </source>
</evidence>
<organism evidence="1 2">
    <name type="scientific">Chara braunii</name>
    <name type="common">Braun's stonewort</name>
    <dbReference type="NCBI Taxonomy" id="69332"/>
    <lineage>
        <taxon>Eukaryota</taxon>
        <taxon>Viridiplantae</taxon>
        <taxon>Streptophyta</taxon>
        <taxon>Charophyceae</taxon>
        <taxon>Charales</taxon>
        <taxon>Characeae</taxon>
        <taxon>Chara</taxon>
    </lineage>
</organism>
<sequence>MARVTSTVSEAVGSEDRSINANTIDAEVKFVKLWAADSRFHKEKDVRRVVIADEVALEDEKDEMTEEEKEYMRMKDAEVARTKASLGSSKKKTFLDMCRNAFIPLALPRWVETMSTAFSDKIWSLETFNYLGPVD</sequence>
<reference evidence="1 2" key="1">
    <citation type="journal article" date="2018" name="Cell">
        <title>The Chara Genome: Secondary Complexity and Implications for Plant Terrestrialization.</title>
        <authorList>
            <person name="Nishiyama T."/>
            <person name="Sakayama H."/>
            <person name="Vries J.D."/>
            <person name="Buschmann H."/>
            <person name="Saint-Marcoux D."/>
            <person name="Ullrich K.K."/>
            <person name="Haas F.B."/>
            <person name="Vanderstraeten L."/>
            <person name="Becker D."/>
            <person name="Lang D."/>
            <person name="Vosolsobe S."/>
            <person name="Rombauts S."/>
            <person name="Wilhelmsson P.K.I."/>
            <person name="Janitza P."/>
            <person name="Kern R."/>
            <person name="Heyl A."/>
            <person name="Rumpler F."/>
            <person name="Villalobos L.I.A.C."/>
            <person name="Clay J.M."/>
            <person name="Skokan R."/>
            <person name="Toyoda A."/>
            <person name="Suzuki Y."/>
            <person name="Kagoshima H."/>
            <person name="Schijlen E."/>
            <person name="Tajeshwar N."/>
            <person name="Catarino B."/>
            <person name="Hetherington A.J."/>
            <person name="Saltykova A."/>
            <person name="Bonnot C."/>
            <person name="Breuninger H."/>
            <person name="Symeonidi A."/>
            <person name="Radhakrishnan G.V."/>
            <person name="Van Nieuwerburgh F."/>
            <person name="Deforce D."/>
            <person name="Chang C."/>
            <person name="Karol K.G."/>
            <person name="Hedrich R."/>
            <person name="Ulvskov P."/>
            <person name="Glockner G."/>
            <person name="Delwiche C.F."/>
            <person name="Petrasek J."/>
            <person name="Van de Peer Y."/>
            <person name="Friml J."/>
            <person name="Beilby M."/>
            <person name="Dolan L."/>
            <person name="Kohara Y."/>
            <person name="Sugano S."/>
            <person name="Fujiyama A."/>
            <person name="Delaux P.-M."/>
            <person name="Quint M."/>
            <person name="TheiBen G."/>
            <person name="Hagemann M."/>
            <person name="Harholt J."/>
            <person name="Dunand C."/>
            <person name="Zachgo S."/>
            <person name="Langdale J."/>
            <person name="Maumus F."/>
            <person name="Straeten D.V.D."/>
            <person name="Gould S.B."/>
            <person name="Rensing S.A."/>
        </authorList>
    </citation>
    <scope>NUCLEOTIDE SEQUENCE [LARGE SCALE GENOMIC DNA]</scope>
    <source>
        <strain evidence="1 2">S276</strain>
    </source>
</reference>
<name>A0A388M3A3_CHABU</name>